<dbReference type="AlphaFoldDB" id="X1S7A0"/>
<organism evidence="1">
    <name type="scientific">marine sediment metagenome</name>
    <dbReference type="NCBI Taxonomy" id="412755"/>
    <lineage>
        <taxon>unclassified sequences</taxon>
        <taxon>metagenomes</taxon>
        <taxon>ecological metagenomes</taxon>
    </lineage>
</organism>
<name>X1S7A0_9ZZZZ</name>
<gene>
    <name evidence="1" type="ORF">S06H3_65729</name>
</gene>
<comment type="caution">
    <text evidence="1">The sequence shown here is derived from an EMBL/GenBank/DDBJ whole genome shotgun (WGS) entry which is preliminary data.</text>
</comment>
<sequence length="51" mass="6125">MMYEADILEKGLKKKKNFLEKNKIIGEDMKKNSLSVYNNNNKHLYVYLYPL</sequence>
<reference evidence="1" key="1">
    <citation type="journal article" date="2014" name="Front. Microbiol.">
        <title>High frequency of phylogenetically diverse reductive dehalogenase-homologous genes in deep subseafloor sedimentary metagenomes.</title>
        <authorList>
            <person name="Kawai M."/>
            <person name="Futagami T."/>
            <person name="Toyoda A."/>
            <person name="Takaki Y."/>
            <person name="Nishi S."/>
            <person name="Hori S."/>
            <person name="Arai W."/>
            <person name="Tsubouchi T."/>
            <person name="Morono Y."/>
            <person name="Uchiyama I."/>
            <person name="Ito T."/>
            <person name="Fujiyama A."/>
            <person name="Inagaki F."/>
            <person name="Takami H."/>
        </authorList>
    </citation>
    <scope>NUCLEOTIDE SEQUENCE</scope>
    <source>
        <strain evidence="1">Expedition CK06-06</strain>
    </source>
</reference>
<protein>
    <submittedName>
        <fullName evidence="1">Uncharacterized protein</fullName>
    </submittedName>
</protein>
<evidence type="ECO:0000313" key="1">
    <source>
        <dbReference type="EMBL" id="GAI71330.1"/>
    </source>
</evidence>
<dbReference type="EMBL" id="BARV01044395">
    <property type="protein sequence ID" value="GAI71330.1"/>
    <property type="molecule type" value="Genomic_DNA"/>
</dbReference>
<proteinExistence type="predicted"/>
<accession>X1S7A0</accession>